<sequence>MLALTRHVSANATRTDHEGPQTERRVTTEEREMTKRIPRRDVLRLAALTAATPPALALLSLAGTGPAQAASATPTAWAPRTDIPTPAGWVVKPFANDQVSLLDGSLFTANRDRILNFLRAYPADRMLANFRATAGLDTRGAQPPGGWDDATGNLRGHYSGHFLSALALAYAGTGDGAFKDKADYMVTALGECQDALAATVGQPAPPPTPVARVAGKSGTAVKLSGPQYVALPSGIVSGLRDFTIAVWVNPTVISTWSRIFDFGTGTTRNMFLAVSAGSAPRFAITTSGGGGEQRINGTGQLPANQWTHVAVTLSGGTGTLYVNGAPVGTNTAMTFTPSSLGSTGNNWIGKSQYGDAYLSAAVDEFRIYDHALSAVEVQAMNSGGDGGGGTVAWYRFDEDGGDKAVDSSGNGRDARLVSEASGHPGPSHPGFLAAYPETQFIQLEQFATYPTIWAPYYTCHMIMRGLLDAYQHAGNEQALEIVMKMGDWVYSRLGHLPRAQLDRMWSIYIAGEYNAMNAVMADLHALSGKEEYLVAARCFDNSALFTATVNDQDTLDRRHANQHIPQFIGYLSVFEQSGERDYFTAAVNFWDMVVPHRTFTDGGLAGPLDNGELFGARDVIAGTIGTNNAETCASYNMLKLSRGLFFHTADAKYMQYYERALYGQILASRRNTDSTTDPLLTYFIPMRPGVTRSYGNLGTCCGGTGLESHAKFQDSIYFRSADDSTLYVNLYMASVLNWPEKGFTIRQSTNYPTDPAGTTTLTVDGSGPLDVKLRVPYWVEKGYAVRVNGVDQKIDAVPGTYVTVSRAWAKGDKIQISMPFTLRVEKALDIPTTQSIAYGPVPLVAQSDENTYREFSFYKNFTLDGDLIHAITPTTPMNFTTHGLSLVPFYINDTKRYHAYFHRVEPEIFFGQVDSGVPNYDRGDNVTFLDAVWAKAPFANRGRFQSTVAKTAEEWVGAGLLTSEEKDKVVSAAARARLDS</sequence>
<dbReference type="InterPro" id="IPR008928">
    <property type="entry name" value="6-hairpin_glycosidase_sf"/>
</dbReference>
<dbReference type="Gene3D" id="2.60.120.200">
    <property type="match status" value="1"/>
</dbReference>
<evidence type="ECO:0000313" key="5">
    <source>
        <dbReference type="EMBL" id="GII41552.1"/>
    </source>
</evidence>
<name>A0A8J3UB52_9ACTN</name>
<feature type="region of interest" description="Disordered" evidence="3">
    <location>
        <begin position="1"/>
        <end position="34"/>
    </location>
</feature>
<dbReference type="Pfam" id="PF13385">
    <property type="entry name" value="Laminin_G_3"/>
    <property type="match status" value="1"/>
</dbReference>
<dbReference type="PANTHER" id="PTHR31151">
    <property type="entry name" value="PROLINE-TRNA LIGASE (DUF1680)"/>
    <property type="match status" value="1"/>
</dbReference>
<dbReference type="EMBL" id="BOOP01000034">
    <property type="protein sequence ID" value="GII41552.1"/>
    <property type="molecule type" value="Genomic_DNA"/>
</dbReference>
<gene>
    <name evidence="5" type="ORF">Pph01_65550</name>
</gene>
<dbReference type="GO" id="GO:0005975">
    <property type="term" value="P:carbohydrate metabolic process"/>
    <property type="evidence" value="ECO:0007669"/>
    <property type="project" value="InterPro"/>
</dbReference>
<dbReference type="PANTHER" id="PTHR31151:SF0">
    <property type="entry name" value="PROLINE-TRNA LIGASE (DUF1680)"/>
    <property type="match status" value="1"/>
</dbReference>
<dbReference type="InterPro" id="IPR049046">
    <property type="entry name" value="Beta-AFase-like_GH127_middle"/>
</dbReference>
<protein>
    <recommendedName>
        <fullName evidence="4">LamG-like jellyroll fold domain-containing protein</fullName>
    </recommendedName>
</protein>
<evidence type="ECO:0000313" key="6">
    <source>
        <dbReference type="Proteomes" id="UP000622547"/>
    </source>
</evidence>
<feature type="domain" description="LamG-like jellyroll fold" evidence="4">
    <location>
        <begin position="240"/>
        <end position="375"/>
    </location>
</feature>
<keyword evidence="2" id="KW-1015">Disulfide bond</keyword>
<organism evidence="5 6">
    <name type="scientific">Planotetraspora phitsanulokensis</name>
    <dbReference type="NCBI Taxonomy" id="575192"/>
    <lineage>
        <taxon>Bacteria</taxon>
        <taxon>Bacillati</taxon>
        <taxon>Actinomycetota</taxon>
        <taxon>Actinomycetes</taxon>
        <taxon>Streptosporangiales</taxon>
        <taxon>Streptosporangiaceae</taxon>
        <taxon>Planotetraspora</taxon>
    </lineage>
</organism>
<dbReference type="Pfam" id="PF20736">
    <property type="entry name" value="Glyco_hydro127M"/>
    <property type="match status" value="1"/>
</dbReference>
<evidence type="ECO:0000259" key="4">
    <source>
        <dbReference type="SMART" id="SM00560"/>
    </source>
</evidence>
<dbReference type="SUPFAM" id="SSF48208">
    <property type="entry name" value="Six-hairpin glycosidases"/>
    <property type="match status" value="1"/>
</dbReference>
<dbReference type="SMART" id="SM00560">
    <property type="entry name" value="LamGL"/>
    <property type="match status" value="1"/>
</dbReference>
<keyword evidence="1" id="KW-0732">Signal</keyword>
<reference evidence="5 6" key="1">
    <citation type="submission" date="2021-01" db="EMBL/GenBank/DDBJ databases">
        <title>Whole genome shotgun sequence of Planotetraspora phitsanulokensis NBRC 104273.</title>
        <authorList>
            <person name="Komaki H."/>
            <person name="Tamura T."/>
        </authorList>
    </citation>
    <scope>NUCLEOTIDE SEQUENCE [LARGE SCALE GENOMIC DNA]</scope>
    <source>
        <strain evidence="5 6">NBRC 104273</strain>
    </source>
</reference>
<comment type="caution">
    <text evidence="5">The sequence shown here is derived from an EMBL/GenBank/DDBJ whole genome shotgun (WGS) entry which is preliminary data.</text>
</comment>
<keyword evidence="6" id="KW-1185">Reference proteome</keyword>
<dbReference type="InterPro" id="IPR012878">
    <property type="entry name" value="Beta-AFase-like_GH127_cat"/>
</dbReference>
<dbReference type="InterPro" id="IPR013320">
    <property type="entry name" value="ConA-like_dom_sf"/>
</dbReference>
<dbReference type="Proteomes" id="UP000622547">
    <property type="component" value="Unassembled WGS sequence"/>
</dbReference>
<accession>A0A8J3UB52</accession>
<dbReference type="SUPFAM" id="SSF49899">
    <property type="entry name" value="Concanavalin A-like lectins/glucanases"/>
    <property type="match status" value="1"/>
</dbReference>
<feature type="region of interest" description="Disordered" evidence="3">
    <location>
        <begin position="403"/>
        <end position="425"/>
    </location>
</feature>
<dbReference type="Pfam" id="PF07944">
    <property type="entry name" value="Beta-AFase-like_GH127_cat"/>
    <property type="match status" value="2"/>
</dbReference>
<evidence type="ECO:0000256" key="2">
    <source>
        <dbReference type="ARBA" id="ARBA00023157"/>
    </source>
</evidence>
<dbReference type="InterPro" id="IPR006558">
    <property type="entry name" value="LamG-like"/>
</dbReference>
<evidence type="ECO:0000256" key="3">
    <source>
        <dbReference type="SAM" id="MobiDB-lite"/>
    </source>
</evidence>
<dbReference type="AlphaFoldDB" id="A0A8J3UB52"/>
<proteinExistence type="predicted"/>
<feature type="compositionally biased region" description="Basic and acidic residues" evidence="3">
    <location>
        <begin position="14"/>
        <end position="34"/>
    </location>
</feature>
<evidence type="ECO:0000256" key="1">
    <source>
        <dbReference type="ARBA" id="ARBA00022729"/>
    </source>
</evidence>